<dbReference type="GO" id="GO:0003677">
    <property type="term" value="F:DNA binding"/>
    <property type="evidence" value="ECO:0007669"/>
    <property type="project" value="InterPro"/>
</dbReference>
<dbReference type="PATRIC" id="fig|937777.3.peg.4304"/>
<gene>
    <name evidence="2" type="ordered locus">Deipe_4273</name>
</gene>
<geneLocation type="plasmid" evidence="2 3">
    <name>pDEIPE01</name>
</geneLocation>
<evidence type="ECO:0000313" key="2">
    <source>
        <dbReference type="EMBL" id="AFZ69620.1"/>
    </source>
</evidence>
<dbReference type="KEGG" id="dpd:Deipe_4273"/>
<dbReference type="Proteomes" id="UP000010467">
    <property type="component" value="Plasmid pDEIPE01"/>
</dbReference>
<dbReference type="HOGENOM" id="CLU_027402_33_0_0"/>
<dbReference type="Gene3D" id="1.10.10.60">
    <property type="entry name" value="Homeodomain-like"/>
    <property type="match status" value="1"/>
</dbReference>
<keyword evidence="2" id="KW-0614">Plasmid</keyword>
<keyword evidence="1" id="KW-0175">Coiled coil</keyword>
<keyword evidence="3" id="KW-1185">Reference proteome</keyword>
<sequence>MTNRKVYTAEFKQEAVRLAETTGNVSGTARDLGISDSVLRKWIKAAQQQGQRAFPGQGRQLLTPEQEEIKRLRAENEILRQEREILKKAAAFFAKESR</sequence>
<dbReference type="Pfam" id="PF01527">
    <property type="entry name" value="HTH_Tnp_1"/>
    <property type="match status" value="1"/>
</dbReference>
<dbReference type="InterPro" id="IPR051839">
    <property type="entry name" value="RD_transcriptional_regulator"/>
</dbReference>
<dbReference type="GO" id="GO:0006313">
    <property type="term" value="P:DNA transposition"/>
    <property type="evidence" value="ECO:0007669"/>
    <property type="project" value="InterPro"/>
</dbReference>
<proteinExistence type="predicted"/>
<accession>L0A9A9</accession>
<evidence type="ECO:0000256" key="1">
    <source>
        <dbReference type="SAM" id="Coils"/>
    </source>
</evidence>
<dbReference type="GO" id="GO:0004803">
    <property type="term" value="F:transposase activity"/>
    <property type="evidence" value="ECO:0007669"/>
    <property type="project" value="InterPro"/>
</dbReference>
<evidence type="ECO:0000313" key="3">
    <source>
        <dbReference type="Proteomes" id="UP000010467"/>
    </source>
</evidence>
<organism evidence="2 3">
    <name type="scientific">Deinococcus peraridilitoris (strain DSM 19664 / LMG 22246 / CIP 109416 / KR-200)</name>
    <dbReference type="NCBI Taxonomy" id="937777"/>
    <lineage>
        <taxon>Bacteria</taxon>
        <taxon>Thermotogati</taxon>
        <taxon>Deinococcota</taxon>
        <taxon>Deinococci</taxon>
        <taxon>Deinococcales</taxon>
        <taxon>Deinococcaceae</taxon>
        <taxon>Deinococcus</taxon>
    </lineage>
</organism>
<protein>
    <submittedName>
        <fullName evidence="2">Transposase</fullName>
    </submittedName>
</protein>
<dbReference type="RefSeq" id="WP_015231520.1">
    <property type="nucleotide sequence ID" value="NC_019789.1"/>
</dbReference>
<dbReference type="SUPFAM" id="SSF46689">
    <property type="entry name" value="Homeodomain-like"/>
    <property type="match status" value="1"/>
</dbReference>
<dbReference type="InterPro" id="IPR002514">
    <property type="entry name" value="Transposase_8"/>
</dbReference>
<feature type="coiled-coil region" evidence="1">
    <location>
        <begin position="62"/>
        <end position="89"/>
    </location>
</feature>
<name>L0A9A9_DEIPD</name>
<dbReference type="PANTHER" id="PTHR33215:SF13">
    <property type="entry name" value="PROTEIN DISTAL ANTENNA"/>
    <property type="match status" value="1"/>
</dbReference>
<dbReference type="AlphaFoldDB" id="L0A9A9"/>
<dbReference type="PANTHER" id="PTHR33215">
    <property type="entry name" value="PROTEIN DISTAL ANTENNA"/>
    <property type="match status" value="1"/>
</dbReference>
<reference evidence="3" key="1">
    <citation type="submission" date="2012-03" db="EMBL/GenBank/DDBJ databases">
        <title>Complete sequence of plasmid 1 of Deinococcus peraridilitoris DSM 19664.</title>
        <authorList>
            <person name="Lucas S."/>
            <person name="Copeland A."/>
            <person name="Lapidus A."/>
            <person name="Glavina del Rio T."/>
            <person name="Dalin E."/>
            <person name="Tice H."/>
            <person name="Bruce D."/>
            <person name="Goodwin L."/>
            <person name="Pitluck S."/>
            <person name="Peters L."/>
            <person name="Mikhailova N."/>
            <person name="Lu M."/>
            <person name="Kyrpides N."/>
            <person name="Mavromatis K."/>
            <person name="Ivanova N."/>
            <person name="Brettin T."/>
            <person name="Detter J.C."/>
            <person name="Han C."/>
            <person name="Larimer F."/>
            <person name="Land M."/>
            <person name="Hauser L."/>
            <person name="Markowitz V."/>
            <person name="Cheng J.-F."/>
            <person name="Hugenholtz P."/>
            <person name="Woyke T."/>
            <person name="Wu D."/>
            <person name="Pukall R."/>
            <person name="Steenblock K."/>
            <person name="Brambilla E."/>
            <person name="Klenk H.-P."/>
            <person name="Eisen J.A."/>
        </authorList>
    </citation>
    <scope>NUCLEOTIDE SEQUENCE [LARGE SCALE GENOMIC DNA]</scope>
    <source>
        <strain evidence="3">DSM 19664 / LMG 22246 / CIP 109416 / KR-200</strain>
        <plasmid evidence="3">Plasmid pDEIPE01</plasmid>
    </source>
</reference>
<dbReference type="InterPro" id="IPR009057">
    <property type="entry name" value="Homeodomain-like_sf"/>
</dbReference>
<dbReference type="EMBL" id="CP003383">
    <property type="protein sequence ID" value="AFZ69620.1"/>
    <property type="molecule type" value="Genomic_DNA"/>
</dbReference>